<comment type="similarity">
    <text evidence="1">Belongs to the short-chain dehydrogenases/reductases (SDR) family.</text>
</comment>
<proteinExistence type="inferred from homology"/>
<feature type="region of interest" description="Disordered" evidence="3">
    <location>
        <begin position="45"/>
        <end position="150"/>
    </location>
</feature>
<sequence length="234" mass="24834">MRFTDRLAAAAAAATWRPSCVRLCTAGRPTGSIRSFSSCVGNASRRVPAVDKGPRAGPLAGEPVPWEYNRSPGRRTGPLAGEPVPWQENRSPGRRAGPLAGEPVPWQENRSPGRRTGPLAPSGGQHEKDADSSNRHGGHNKTRIKVGAGGGSGIGRAVCQRFASEGALVVVADLDEEAANETLRSLSRDHKVQEHMAAVVDVSSKQSVENLVASIQRRYFQPASCVRDHGGNHA</sequence>
<dbReference type="EMBL" id="JAOPHQ010003459">
    <property type="protein sequence ID" value="KAK0142900.1"/>
    <property type="molecule type" value="Genomic_DNA"/>
</dbReference>
<dbReference type="InterPro" id="IPR036291">
    <property type="entry name" value="NAD(P)-bd_dom_sf"/>
</dbReference>
<gene>
    <name evidence="4" type="primary">SDR2a</name>
    <name evidence="4" type="ORF">N1851_019150</name>
</gene>
<protein>
    <submittedName>
        <fullName evidence="4">Short-chain dehydrogenase reductase 2a</fullName>
    </submittedName>
</protein>
<organism evidence="4 5">
    <name type="scientific">Merluccius polli</name>
    <name type="common">Benguela hake</name>
    <name type="synonym">Merluccius cadenati</name>
    <dbReference type="NCBI Taxonomy" id="89951"/>
    <lineage>
        <taxon>Eukaryota</taxon>
        <taxon>Metazoa</taxon>
        <taxon>Chordata</taxon>
        <taxon>Craniata</taxon>
        <taxon>Vertebrata</taxon>
        <taxon>Euteleostomi</taxon>
        <taxon>Actinopterygii</taxon>
        <taxon>Neopterygii</taxon>
        <taxon>Teleostei</taxon>
        <taxon>Neoteleostei</taxon>
        <taxon>Acanthomorphata</taxon>
        <taxon>Zeiogadaria</taxon>
        <taxon>Gadariae</taxon>
        <taxon>Gadiformes</taxon>
        <taxon>Gadoidei</taxon>
        <taxon>Merlucciidae</taxon>
        <taxon>Merluccius</taxon>
    </lineage>
</organism>
<evidence type="ECO:0000256" key="2">
    <source>
        <dbReference type="ARBA" id="ARBA00023002"/>
    </source>
</evidence>
<evidence type="ECO:0000256" key="3">
    <source>
        <dbReference type="SAM" id="MobiDB-lite"/>
    </source>
</evidence>
<reference evidence="4" key="1">
    <citation type="journal article" date="2023" name="Front. Mar. Sci.">
        <title>A new Merluccius polli reference genome to investigate the effects of global change in West African waters.</title>
        <authorList>
            <person name="Mateo J.L."/>
            <person name="Blanco-Fernandez C."/>
            <person name="Garcia-Vazquez E."/>
            <person name="Machado-Schiaffino G."/>
        </authorList>
    </citation>
    <scope>NUCLEOTIDE SEQUENCE</scope>
    <source>
        <strain evidence="4">C29</strain>
        <tissue evidence="4">Fin</tissue>
    </source>
</reference>
<name>A0AA47MMR5_MERPO</name>
<dbReference type="GO" id="GO:0016491">
    <property type="term" value="F:oxidoreductase activity"/>
    <property type="evidence" value="ECO:0007669"/>
    <property type="project" value="UniProtKB-KW"/>
</dbReference>
<comment type="caution">
    <text evidence="4">The sequence shown here is derived from an EMBL/GenBank/DDBJ whole genome shotgun (WGS) entry which is preliminary data.</text>
</comment>
<dbReference type="SUPFAM" id="SSF51735">
    <property type="entry name" value="NAD(P)-binding Rossmann-fold domains"/>
    <property type="match status" value="1"/>
</dbReference>
<dbReference type="AlphaFoldDB" id="A0AA47MMR5"/>
<dbReference type="Gene3D" id="3.40.50.720">
    <property type="entry name" value="NAD(P)-binding Rossmann-like Domain"/>
    <property type="match status" value="1"/>
</dbReference>
<dbReference type="Pfam" id="PF00106">
    <property type="entry name" value="adh_short"/>
    <property type="match status" value="1"/>
</dbReference>
<feature type="compositionally biased region" description="Basic and acidic residues" evidence="3">
    <location>
        <begin position="125"/>
        <end position="134"/>
    </location>
</feature>
<evidence type="ECO:0000256" key="1">
    <source>
        <dbReference type="ARBA" id="ARBA00006484"/>
    </source>
</evidence>
<dbReference type="PANTHER" id="PTHR43669">
    <property type="entry name" value="5-KETO-D-GLUCONATE 5-REDUCTASE"/>
    <property type="match status" value="1"/>
</dbReference>
<dbReference type="PANTHER" id="PTHR43669:SF14">
    <property type="entry name" value="OXIDOREDUCTASE"/>
    <property type="match status" value="1"/>
</dbReference>
<evidence type="ECO:0000313" key="4">
    <source>
        <dbReference type="EMBL" id="KAK0142900.1"/>
    </source>
</evidence>
<keyword evidence="2" id="KW-0560">Oxidoreductase</keyword>
<dbReference type="Proteomes" id="UP001174136">
    <property type="component" value="Unassembled WGS sequence"/>
</dbReference>
<accession>A0AA47MMR5</accession>
<evidence type="ECO:0000313" key="5">
    <source>
        <dbReference type="Proteomes" id="UP001174136"/>
    </source>
</evidence>
<dbReference type="InterPro" id="IPR002347">
    <property type="entry name" value="SDR_fam"/>
</dbReference>
<keyword evidence="5" id="KW-1185">Reference proteome</keyword>